<dbReference type="AlphaFoldDB" id="U7QLI1"/>
<gene>
    <name evidence="1" type="ORF">M595_1920</name>
</gene>
<proteinExistence type="predicted"/>
<keyword evidence="2" id="KW-1185">Reference proteome</keyword>
<organism evidence="1 2">
    <name type="scientific">Lyngbya aestuarii BL J</name>
    <dbReference type="NCBI Taxonomy" id="1348334"/>
    <lineage>
        <taxon>Bacteria</taxon>
        <taxon>Bacillati</taxon>
        <taxon>Cyanobacteriota</taxon>
        <taxon>Cyanophyceae</taxon>
        <taxon>Oscillatoriophycideae</taxon>
        <taxon>Oscillatoriales</taxon>
        <taxon>Microcoleaceae</taxon>
        <taxon>Lyngbya</taxon>
    </lineage>
</organism>
<dbReference type="RefSeq" id="WP_023065721.1">
    <property type="nucleotide sequence ID" value="NZ_AUZM01000014.1"/>
</dbReference>
<name>U7QLI1_9CYAN</name>
<evidence type="ECO:0000313" key="2">
    <source>
        <dbReference type="Proteomes" id="UP000017127"/>
    </source>
</evidence>
<protein>
    <submittedName>
        <fullName evidence="1">Putative pentapeptide repeat protein</fullName>
    </submittedName>
</protein>
<sequence length="250" mass="28897">MQQVNDSTEPIYRKQQDNKCPDFLYLDLEFKDTPTDRLEQTELPQKKDLYLTLNFNEEWLELPGGKVKYGLRGFELRLNLTNCIIPEFYLCLNDTMKLVTEREVETQRGVEKSSKVGGSLSREKADLSAKQDYKNTEKRTEKFQKTVYHVSTKGDELSPAWVFEADKDESVLKGTLAEQKLATVTITDISHQLTATFEVVSKNIYIGDAEGIWPDNISRNKLAIIERKIINWLLKSKLQPYVSQVELSYE</sequence>
<dbReference type="Proteomes" id="UP000017127">
    <property type="component" value="Unassembled WGS sequence"/>
</dbReference>
<dbReference type="EMBL" id="AUZM01000014">
    <property type="protein sequence ID" value="ERT08132.1"/>
    <property type="molecule type" value="Genomic_DNA"/>
</dbReference>
<evidence type="ECO:0000313" key="1">
    <source>
        <dbReference type="EMBL" id="ERT08132.1"/>
    </source>
</evidence>
<reference evidence="1 2" key="1">
    <citation type="journal article" date="2013" name="Front. Microbiol.">
        <title>Comparative genomic analyses of the cyanobacterium, Lyngbya aestuarii BL J, a powerful hydrogen producer.</title>
        <authorList>
            <person name="Kothari A."/>
            <person name="Vaughn M."/>
            <person name="Garcia-Pichel F."/>
        </authorList>
    </citation>
    <scope>NUCLEOTIDE SEQUENCE [LARGE SCALE GENOMIC DNA]</scope>
    <source>
        <strain evidence="1 2">BL J</strain>
    </source>
</reference>
<comment type="caution">
    <text evidence="1">The sequence shown here is derived from an EMBL/GenBank/DDBJ whole genome shotgun (WGS) entry which is preliminary data.</text>
</comment>
<accession>U7QLI1</accession>